<dbReference type="Gene3D" id="1.10.490.10">
    <property type="entry name" value="Globins"/>
    <property type="match status" value="1"/>
</dbReference>
<accession>A0A0E3QVW5</accession>
<dbReference type="AlphaFoldDB" id="A0A0E3QVW5"/>
<dbReference type="KEGG" id="mby:MSBRM_1807"/>
<dbReference type="InterPro" id="IPR044398">
    <property type="entry name" value="Globin-sensor_dom"/>
</dbReference>
<gene>
    <name evidence="2" type="ORF">MSBRM_1807</name>
</gene>
<sequence length="116" mass="13776">MSIEKIQGYTYGKTENMSPLNLEDLKLLKEAVMFTEEDEKYLKKAGEVLEDQVEEIIDTWYGFVGSHPHLLYYFTSPDGIPNEEYLAAVRKRFSKWILDTCNRNYDQAWLDYQYEI</sequence>
<dbReference type="STRING" id="1434108.MSBRM_1807"/>
<dbReference type="Proteomes" id="UP000033033">
    <property type="component" value="Chromosome"/>
</dbReference>
<dbReference type="GO" id="GO:0019825">
    <property type="term" value="F:oxygen binding"/>
    <property type="evidence" value="ECO:0007669"/>
    <property type="project" value="InterPro"/>
</dbReference>
<dbReference type="PATRIC" id="fig|1434108.4.peg.2291"/>
<dbReference type="InterPro" id="IPR009050">
    <property type="entry name" value="Globin-like_sf"/>
</dbReference>
<dbReference type="EMBL" id="CP009528">
    <property type="protein sequence ID" value="AKB54805.1"/>
    <property type="molecule type" value="Genomic_DNA"/>
</dbReference>
<dbReference type="Pfam" id="PF11563">
    <property type="entry name" value="Protoglobin"/>
    <property type="match status" value="1"/>
</dbReference>
<evidence type="ECO:0000313" key="3">
    <source>
        <dbReference type="Proteomes" id="UP000033033"/>
    </source>
</evidence>
<evidence type="ECO:0000313" key="2">
    <source>
        <dbReference type="EMBL" id="AKB54805.1"/>
    </source>
</evidence>
<name>A0A0E3QVW5_METBA</name>
<protein>
    <submittedName>
        <fullName evidence="2">Protoglobin</fullName>
    </submittedName>
</protein>
<dbReference type="HOGENOM" id="CLU_2091288_0_0_2"/>
<dbReference type="InterPro" id="IPR012292">
    <property type="entry name" value="Globin/Proto"/>
</dbReference>
<proteinExistence type="predicted"/>
<dbReference type="SUPFAM" id="SSF46458">
    <property type="entry name" value="Globin-like"/>
    <property type="match status" value="1"/>
</dbReference>
<dbReference type="GO" id="GO:0020037">
    <property type="term" value="F:heme binding"/>
    <property type="evidence" value="ECO:0007669"/>
    <property type="project" value="InterPro"/>
</dbReference>
<evidence type="ECO:0000259" key="1">
    <source>
        <dbReference type="Pfam" id="PF11563"/>
    </source>
</evidence>
<reference evidence="2 3" key="1">
    <citation type="submission" date="2014-07" db="EMBL/GenBank/DDBJ databases">
        <title>Methanogenic archaea and the global carbon cycle.</title>
        <authorList>
            <person name="Henriksen J.R."/>
            <person name="Luke J."/>
            <person name="Reinhart S."/>
            <person name="Benedict M.N."/>
            <person name="Youngblut N.D."/>
            <person name="Metcalf M.E."/>
            <person name="Whitaker R.J."/>
            <person name="Metcalf W.W."/>
        </authorList>
    </citation>
    <scope>NUCLEOTIDE SEQUENCE [LARGE SCALE GENOMIC DNA]</scope>
    <source>
        <strain evidence="2 3">MS</strain>
    </source>
</reference>
<organism evidence="2 3">
    <name type="scientific">Methanosarcina barkeri MS</name>
    <dbReference type="NCBI Taxonomy" id="1434108"/>
    <lineage>
        <taxon>Archaea</taxon>
        <taxon>Methanobacteriati</taxon>
        <taxon>Methanobacteriota</taxon>
        <taxon>Stenosarchaea group</taxon>
        <taxon>Methanomicrobia</taxon>
        <taxon>Methanosarcinales</taxon>
        <taxon>Methanosarcinaceae</taxon>
        <taxon>Methanosarcina</taxon>
    </lineage>
</organism>
<keyword evidence="3" id="KW-1185">Reference proteome</keyword>
<feature type="domain" description="Globin-sensor" evidence="1">
    <location>
        <begin position="23"/>
        <end position="116"/>
    </location>
</feature>